<dbReference type="GO" id="GO:0005576">
    <property type="term" value="C:extracellular region"/>
    <property type="evidence" value="ECO:0007669"/>
    <property type="project" value="InterPro"/>
</dbReference>
<dbReference type="InterPro" id="IPR005413">
    <property type="entry name" value="LowCa_resp_V_Ag"/>
</dbReference>
<name>A0A7V7TEZ3_9VIBR</name>
<protein>
    <submittedName>
        <fullName evidence="1">Type III secretion cytoplasmic LcrG inhibitor</fullName>
    </submittedName>
</protein>
<dbReference type="AlphaFoldDB" id="A0A7V7TEZ3"/>
<accession>A0A7V7TEZ3</accession>
<dbReference type="Proteomes" id="UP000423756">
    <property type="component" value="Unassembled WGS sequence"/>
</dbReference>
<evidence type="ECO:0000313" key="2">
    <source>
        <dbReference type="Proteomes" id="UP000423756"/>
    </source>
</evidence>
<dbReference type="Pfam" id="PF04792">
    <property type="entry name" value="LcrV"/>
    <property type="match status" value="1"/>
</dbReference>
<reference evidence="1 2" key="1">
    <citation type="submission" date="2019-09" db="EMBL/GenBank/DDBJ databases">
        <title>Draft genome sequences of 48 bacterial type strains from the CCUG.</title>
        <authorList>
            <person name="Tunovic T."/>
            <person name="Pineiro-Iglesias B."/>
            <person name="Unosson C."/>
            <person name="Inganas E."/>
            <person name="Ohlen M."/>
            <person name="Cardew S."/>
            <person name="Jensie-Markopoulos S."/>
            <person name="Salva-Serra F."/>
            <person name="Jaen-Luchoro D."/>
            <person name="Karlsson R."/>
            <person name="Svensson-Stadler L."/>
            <person name="Chun J."/>
            <person name="Moore E."/>
        </authorList>
    </citation>
    <scope>NUCLEOTIDE SEQUENCE [LARGE SCALE GENOMIC DNA]</scope>
    <source>
        <strain evidence="1 2">CCUG 48643</strain>
    </source>
</reference>
<dbReference type="SUPFAM" id="SSF103388">
    <property type="entry name" value="Virulence-associated V antigen"/>
    <property type="match status" value="1"/>
</dbReference>
<sequence length="603" mass="67106">MTDMTTMNSISGVLNTTANRDSQIAFQQGLVKTFSPILSDAHIDVNQLESLIRQLPIVVGRTEQESLSLYADSLDTLLKKQEAFTGTAATETTAHWMRSLQQQALNGQIAPKEVEMGVNTTLAHQFQSWFSTLLKDKVDSSLSTDFIADFRLGSQSNQALQIQALNTSALKAAMAEISSLVNTLAVHMRTSEVRENAIPFLRNAFTNLGSVNLNELKNSDYFLTEESFRAAVADQLVASFNSIGITISTDDAKALANKIAWIPGMSKQELTDAINSLAIQLKGQFENAYGAEGVKQLKAILDLEVDRINADPNAITLPSLFSNIAIALINTQIDKFFNDLLAIQVTQTTPEQLERIKQNTEQDIRFLFEKIVAGKDIGTDFVTRHQKMMENLYKLSERLAKITAQEVDSKEVNAEHALTARDLLAVIESSIGDRFDERVLFALNERRVDRLEKRNILKGELENLTMELRIFGAIQSKIHSKQSAKEKYEPGNTSFQASDFGYDSEASFKASPEYAYLTNNKFENHKDFLTKQGVSVAADSFEGDQLASFSNSVSDQSKVKNDTVQLKTTELSDISSQYNATVEAMNKFVQKYHSILQEILRAL</sequence>
<dbReference type="PRINTS" id="PR01592">
    <property type="entry name" value="LCRVANTIGEN"/>
</dbReference>
<evidence type="ECO:0000313" key="1">
    <source>
        <dbReference type="EMBL" id="KAB0470340.1"/>
    </source>
</evidence>
<comment type="caution">
    <text evidence="1">The sequence shown here is derived from an EMBL/GenBank/DDBJ whole genome shotgun (WGS) entry which is preliminary data.</text>
</comment>
<dbReference type="GeneID" id="77340498"/>
<dbReference type="RefSeq" id="WP_137408938.1">
    <property type="nucleotide sequence ID" value="NZ_AP025465.1"/>
</dbReference>
<proteinExistence type="predicted"/>
<dbReference type="InterPro" id="IPR036139">
    <property type="entry name" value="Vir_assoc_V_ag_sf"/>
</dbReference>
<organism evidence="1 2">
    <name type="scientific">Vibrio chagasii</name>
    <dbReference type="NCBI Taxonomy" id="170679"/>
    <lineage>
        <taxon>Bacteria</taxon>
        <taxon>Pseudomonadati</taxon>
        <taxon>Pseudomonadota</taxon>
        <taxon>Gammaproteobacteria</taxon>
        <taxon>Vibrionales</taxon>
        <taxon>Vibrionaceae</taxon>
        <taxon>Vibrio</taxon>
    </lineage>
</organism>
<gene>
    <name evidence="1" type="ORF">F7Q91_22310</name>
</gene>
<dbReference type="EMBL" id="VZPX01000067">
    <property type="protein sequence ID" value="KAB0470340.1"/>
    <property type="molecule type" value="Genomic_DNA"/>
</dbReference>